<reference evidence="2" key="1">
    <citation type="journal article" date="2014" name="Int. J. Syst. Evol. Microbiol.">
        <title>Complete genome sequence of Corynebacterium casei LMG S-19264T (=DSM 44701T), isolated from a smear-ripened cheese.</title>
        <authorList>
            <consortium name="US DOE Joint Genome Institute (JGI-PGF)"/>
            <person name="Walter F."/>
            <person name="Albersmeier A."/>
            <person name="Kalinowski J."/>
            <person name="Ruckert C."/>
        </authorList>
    </citation>
    <scope>NUCLEOTIDE SEQUENCE</scope>
    <source>
        <strain evidence="2">JCM 4386</strain>
    </source>
</reference>
<feature type="region of interest" description="Disordered" evidence="1">
    <location>
        <begin position="1"/>
        <end position="123"/>
    </location>
</feature>
<proteinExistence type="predicted"/>
<accession>A0A918FV01</accession>
<dbReference type="AlphaFoldDB" id="A0A918FV01"/>
<feature type="compositionally biased region" description="Low complexity" evidence="1">
    <location>
        <begin position="38"/>
        <end position="49"/>
    </location>
</feature>
<dbReference type="Proteomes" id="UP000606194">
    <property type="component" value="Unassembled WGS sequence"/>
</dbReference>
<reference evidence="2" key="2">
    <citation type="submission" date="2020-09" db="EMBL/GenBank/DDBJ databases">
        <authorList>
            <person name="Sun Q."/>
            <person name="Ohkuma M."/>
        </authorList>
    </citation>
    <scope>NUCLEOTIDE SEQUENCE</scope>
    <source>
        <strain evidence="2">JCM 4386</strain>
    </source>
</reference>
<organism evidence="2 3">
    <name type="scientific">Streptomyces humidus</name>
    <dbReference type="NCBI Taxonomy" id="52259"/>
    <lineage>
        <taxon>Bacteria</taxon>
        <taxon>Bacillati</taxon>
        <taxon>Actinomycetota</taxon>
        <taxon>Actinomycetes</taxon>
        <taxon>Kitasatosporales</taxon>
        <taxon>Streptomycetaceae</taxon>
        <taxon>Streptomyces</taxon>
    </lineage>
</organism>
<feature type="compositionally biased region" description="Polar residues" evidence="1">
    <location>
        <begin position="62"/>
        <end position="71"/>
    </location>
</feature>
<sequence>MKDLDGLGRAWTGLHSHDEPSRRRPSEPVDHPWFVDNSAARTRSSATRTPTGPAHPARLTPPAQSNFTTPSAHRPTPLRAVDRFRPAAVRHVPSPLHQPPAPKADPPRQPEPLTLGPLDAPTG</sequence>
<feature type="compositionally biased region" description="Pro residues" evidence="1">
    <location>
        <begin position="96"/>
        <end position="110"/>
    </location>
</feature>
<name>A0A918FV01_9ACTN</name>
<keyword evidence="3" id="KW-1185">Reference proteome</keyword>
<comment type="caution">
    <text evidence="2">The sequence shown here is derived from an EMBL/GenBank/DDBJ whole genome shotgun (WGS) entry which is preliminary data.</text>
</comment>
<feature type="compositionally biased region" description="Basic and acidic residues" evidence="1">
    <location>
        <begin position="15"/>
        <end position="30"/>
    </location>
</feature>
<evidence type="ECO:0000313" key="2">
    <source>
        <dbReference type="EMBL" id="GGR87341.1"/>
    </source>
</evidence>
<protein>
    <submittedName>
        <fullName evidence="2">Uncharacterized protein</fullName>
    </submittedName>
</protein>
<evidence type="ECO:0000256" key="1">
    <source>
        <dbReference type="SAM" id="MobiDB-lite"/>
    </source>
</evidence>
<evidence type="ECO:0000313" key="3">
    <source>
        <dbReference type="Proteomes" id="UP000606194"/>
    </source>
</evidence>
<dbReference type="EMBL" id="BMTL01000010">
    <property type="protein sequence ID" value="GGR87341.1"/>
    <property type="molecule type" value="Genomic_DNA"/>
</dbReference>
<gene>
    <name evidence="2" type="ORF">GCM10010269_28090</name>
</gene>